<accession>A0A7W9MU87</accession>
<dbReference type="AlphaFoldDB" id="A0A7W9MU87"/>
<evidence type="ECO:0000313" key="2">
    <source>
        <dbReference type="Proteomes" id="UP000549971"/>
    </source>
</evidence>
<dbReference type="GO" id="GO:0003677">
    <property type="term" value="F:DNA binding"/>
    <property type="evidence" value="ECO:0007669"/>
    <property type="project" value="UniProtKB-KW"/>
</dbReference>
<name>A0A7W9MU87_9ACTN</name>
<protein>
    <submittedName>
        <fullName evidence="1">DNA-binding MarR family transcriptional regulator</fullName>
    </submittedName>
</protein>
<dbReference type="Proteomes" id="UP000549971">
    <property type="component" value="Unassembled WGS sequence"/>
</dbReference>
<evidence type="ECO:0000313" key="1">
    <source>
        <dbReference type="EMBL" id="MBB5835698.1"/>
    </source>
</evidence>
<dbReference type="InterPro" id="IPR036390">
    <property type="entry name" value="WH_DNA-bd_sf"/>
</dbReference>
<dbReference type="InterPro" id="IPR036388">
    <property type="entry name" value="WH-like_DNA-bd_sf"/>
</dbReference>
<proteinExistence type="predicted"/>
<sequence length="114" mass="12281">MLATLSEADDWTLRMSTVAARTSASLSRLSHVAGRLEKRGFLQRSRVPGSGRRTNATLTQSGYDKVVASAPAHVTAVREFFVDVLEPGDLDILRRIGDAVGASLDRTNADQPAE</sequence>
<keyword evidence="2" id="KW-1185">Reference proteome</keyword>
<gene>
    <name evidence="1" type="ORF">HDA39_002432</name>
</gene>
<dbReference type="RefSeq" id="WP_202892968.1">
    <property type="nucleotide sequence ID" value="NZ_JACHMY010000001.1"/>
</dbReference>
<organism evidence="1 2">
    <name type="scientific">Kribbella italica</name>
    <dbReference type="NCBI Taxonomy" id="1540520"/>
    <lineage>
        <taxon>Bacteria</taxon>
        <taxon>Bacillati</taxon>
        <taxon>Actinomycetota</taxon>
        <taxon>Actinomycetes</taxon>
        <taxon>Propionibacteriales</taxon>
        <taxon>Kribbellaceae</taxon>
        <taxon>Kribbella</taxon>
    </lineage>
</organism>
<dbReference type="EMBL" id="JACHMY010000001">
    <property type="protein sequence ID" value="MBB5835698.1"/>
    <property type="molecule type" value="Genomic_DNA"/>
</dbReference>
<reference evidence="1 2" key="1">
    <citation type="submission" date="2020-08" db="EMBL/GenBank/DDBJ databases">
        <title>Sequencing the genomes of 1000 actinobacteria strains.</title>
        <authorList>
            <person name="Klenk H.-P."/>
        </authorList>
    </citation>
    <scope>NUCLEOTIDE SEQUENCE [LARGE SCALE GENOMIC DNA]</scope>
    <source>
        <strain evidence="1 2">DSM 28967</strain>
    </source>
</reference>
<comment type="caution">
    <text evidence="1">The sequence shown here is derived from an EMBL/GenBank/DDBJ whole genome shotgun (WGS) entry which is preliminary data.</text>
</comment>
<keyword evidence="1" id="KW-0238">DNA-binding</keyword>
<dbReference type="SUPFAM" id="SSF46785">
    <property type="entry name" value="Winged helix' DNA-binding domain"/>
    <property type="match status" value="1"/>
</dbReference>
<dbReference type="Gene3D" id="1.10.10.10">
    <property type="entry name" value="Winged helix-like DNA-binding domain superfamily/Winged helix DNA-binding domain"/>
    <property type="match status" value="1"/>
</dbReference>